<keyword evidence="1" id="KW-0472">Membrane</keyword>
<evidence type="ECO:0000256" key="1">
    <source>
        <dbReference type="SAM" id="Phobius"/>
    </source>
</evidence>
<reference evidence="2 3" key="1">
    <citation type="submission" date="2019-04" db="EMBL/GenBank/DDBJ databases">
        <authorList>
            <consortium name="DOE Joint Genome Institute"/>
            <person name="Mondo S."/>
            <person name="Kjaerbolling I."/>
            <person name="Vesth T."/>
            <person name="Frisvad J.C."/>
            <person name="Nybo J.L."/>
            <person name="Theobald S."/>
            <person name="Kildgaard S."/>
            <person name="Isbrandt T."/>
            <person name="Kuo A."/>
            <person name="Sato A."/>
            <person name="Lyhne E.K."/>
            <person name="Kogle M.E."/>
            <person name="Wiebenga A."/>
            <person name="Kun R.S."/>
            <person name="Lubbers R.J."/>
            <person name="Makela M.R."/>
            <person name="Barry K."/>
            <person name="Chovatia M."/>
            <person name="Clum A."/>
            <person name="Daum C."/>
            <person name="Haridas S."/>
            <person name="He G."/>
            <person name="LaButti K."/>
            <person name="Lipzen A."/>
            <person name="Riley R."/>
            <person name="Salamov A."/>
            <person name="Simmons B.A."/>
            <person name="Magnuson J.K."/>
            <person name="Henrissat B."/>
            <person name="Mortensen U.H."/>
            <person name="Larsen T.O."/>
            <person name="Devries R.P."/>
            <person name="Grigoriev I.V."/>
            <person name="Machida M."/>
            <person name="Baker S.E."/>
            <person name="Andersen M.R."/>
            <person name="Cantor M.N."/>
            <person name="Hua S.X."/>
        </authorList>
    </citation>
    <scope>NUCLEOTIDE SEQUENCE [LARGE SCALE GENOMIC DNA]</scope>
    <source>
        <strain evidence="2 3">CBS 117616</strain>
    </source>
</reference>
<evidence type="ECO:0000313" key="3">
    <source>
        <dbReference type="Proteomes" id="UP000325395"/>
    </source>
</evidence>
<keyword evidence="1" id="KW-0812">Transmembrane</keyword>
<organism evidence="2 3">
    <name type="scientific">Aspergillus pseudocaelatus</name>
    <dbReference type="NCBI Taxonomy" id="1825620"/>
    <lineage>
        <taxon>Eukaryota</taxon>
        <taxon>Fungi</taxon>
        <taxon>Dikarya</taxon>
        <taxon>Ascomycota</taxon>
        <taxon>Pezizomycotina</taxon>
        <taxon>Eurotiomycetes</taxon>
        <taxon>Eurotiomycetidae</taxon>
        <taxon>Eurotiales</taxon>
        <taxon>Aspergillaceae</taxon>
        <taxon>Aspergillus</taxon>
        <taxon>Aspergillus subgen. Circumdati</taxon>
    </lineage>
</organism>
<protein>
    <submittedName>
        <fullName evidence="2">Uncharacterized protein</fullName>
    </submittedName>
</protein>
<name>A0ABQ6WAA9_9EURO</name>
<sequence>MLKEGLINAKVAAMSRVSERVATENKIFKHENKALPETIKLQKRKRKARKAMGLFNPEENGGQPVFFFFFFFCFLVQPKLNLLSSAWEIRNRRWSSISKRLKIVCCNLPSYAKKRLGN</sequence>
<gene>
    <name evidence="2" type="ORF">BDV36DRAFT_271694</name>
</gene>
<accession>A0ABQ6WAA9</accession>
<keyword evidence="3" id="KW-1185">Reference proteome</keyword>
<dbReference type="EMBL" id="ML735837">
    <property type="protein sequence ID" value="KAE8412366.1"/>
    <property type="molecule type" value="Genomic_DNA"/>
</dbReference>
<evidence type="ECO:0000313" key="2">
    <source>
        <dbReference type="EMBL" id="KAE8412366.1"/>
    </source>
</evidence>
<proteinExistence type="predicted"/>
<feature type="transmembrane region" description="Helical" evidence="1">
    <location>
        <begin position="65"/>
        <end position="83"/>
    </location>
</feature>
<keyword evidence="1" id="KW-1133">Transmembrane helix</keyword>
<dbReference type="Proteomes" id="UP000325395">
    <property type="component" value="Unassembled WGS sequence"/>
</dbReference>